<dbReference type="PIRSF" id="PIRSF037137">
    <property type="entry name" value="HPS_DMK_prd"/>
    <property type="match status" value="1"/>
</dbReference>
<dbReference type="Pfam" id="PF00215">
    <property type="entry name" value="OMPdecase"/>
    <property type="match status" value="1"/>
</dbReference>
<dbReference type="NCBIfam" id="TIGR03128">
    <property type="entry name" value="RuMP_HxlA"/>
    <property type="match status" value="1"/>
</dbReference>
<comment type="catalytic activity">
    <reaction evidence="1">
        <text>D-ribulose 5-phosphate + formaldehyde = D-arabino-hex-3-ulose 6-phosphate</text>
        <dbReference type="Rhea" id="RHEA:25201"/>
        <dbReference type="ChEBI" id="CHEBI:16842"/>
        <dbReference type="ChEBI" id="CHEBI:58121"/>
        <dbReference type="ChEBI" id="CHEBI:58542"/>
        <dbReference type="EC" id="4.1.2.43"/>
    </reaction>
</comment>
<dbReference type="GO" id="GO:0033982">
    <property type="term" value="F:3-dehydro-L-gulonate-6-phosphate decarboxylase activity"/>
    <property type="evidence" value="ECO:0007669"/>
    <property type="project" value="TreeGrafter"/>
</dbReference>
<dbReference type="RefSeq" id="WP_400195295.1">
    <property type="nucleotide sequence ID" value="NZ_CAYAYE010000032.1"/>
</dbReference>
<dbReference type="Gene3D" id="3.20.20.70">
    <property type="entry name" value="Aldolase class I"/>
    <property type="match status" value="1"/>
</dbReference>
<dbReference type="Proteomes" id="UP000752814">
    <property type="component" value="Unassembled WGS sequence"/>
</dbReference>
<dbReference type="NCBIfam" id="NF005442">
    <property type="entry name" value="PRK07028.1"/>
    <property type="match status" value="1"/>
</dbReference>
<dbReference type="GO" id="GO:0043801">
    <property type="term" value="F:hexulose-6-phosphate synthase activity"/>
    <property type="evidence" value="ECO:0007669"/>
    <property type="project" value="UniProtKB-EC"/>
</dbReference>
<evidence type="ECO:0000256" key="1">
    <source>
        <dbReference type="ARBA" id="ARBA00000718"/>
    </source>
</evidence>
<dbReference type="CDD" id="cd04726">
    <property type="entry name" value="KGPDC_HPS"/>
    <property type="match status" value="1"/>
</dbReference>
<dbReference type="InterPro" id="IPR041710">
    <property type="entry name" value="HPS/KGPDC"/>
</dbReference>
<dbReference type="InterPro" id="IPR013785">
    <property type="entry name" value="Aldolase_TIM"/>
</dbReference>
<accession>A0A8J8TE60</accession>
<organism evidence="7 8">
    <name type="scientific">Candidatus Methanomassiliicoccus intestinalis</name>
    <dbReference type="NCBI Taxonomy" id="1406512"/>
    <lineage>
        <taxon>Archaea</taxon>
        <taxon>Methanobacteriati</taxon>
        <taxon>Thermoplasmatota</taxon>
        <taxon>Thermoplasmata</taxon>
        <taxon>Methanomassiliicoccales</taxon>
        <taxon>Methanomassiliicoccaceae</taxon>
        <taxon>Methanomassiliicoccus</taxon>
    </lineage>
</organism>
<sequence>MEPVLQVALDFMHKKRALEIAAEAVKGGADWIEAGTPLIKSEGSDVIRELKKNFPGHTIIADMKTMDVGATEVEIASKAGADIVSILGLADDSTIEEAVTSAMQYGSKIMIDLIGVSDRVERSKTAEKLGVSYICLHIGIDQQMKGESSPIDILKQIVSEVSIPVAVAGGITQITAPELLDAGASIIIAGGSIIKAKDVCSATENMKTAMATHKAVASNVAKKYGSDELYEAFSLASTANISDAMHRTGVLSGIIPRNKPGTKMIGRALTVQTVNGDWAKPVEAIDQAEEGDVLVIDVGGGDIAVFGALAAWSCISKGIKGVVIDGAIRDMDEIYEMGFPAFSRYSVPNASEPKGYGGIGHNILCGGLTIKPGDWIIGDDCGVVVVPQEKATEIANRSVDVAERENRIREEIKKGSTLSKVLELEKWEQVH</sequence>
<evidence type="ECO:0000256" key="5">
    <source>
        <dbReference type="ARBA" id="ARBA00023277"/>
    </source>
</evidence>
<dbReference type="AlphaFoldDB" id="A0A8J8TE60"/>
<dbReference type="EC" id="4.1.2.43" evidence="3"/>
<name>A0A8J8TE60_9ARCH</name>
<keyword evidence="4" id="KW-0456">Lyase</keyword>
<dbReference type="InterPro" id="IPR017120">
    <property type="entry name" value="Bifunct_HPS/DMK_prd"/>
</dbReference>
<dbReference type="GO" id="GO:0006207">
    <property type="term" value="P:'de novo' pyrimidine nucleobase biosynthetic process"/>
    <property type="evidence" value="ECO:0007669"/>
    <property type="project" value="InterPro"/>
</dbReference>
<evidence type="ECO:0000313" key="7">
    <source>
        <dbReference type="EMBL" id="TQS84340.1"/>
    </source>
</evidence>
<dbReference type="Gene3D" id="3.50.30.40">
    <property type="entry name" value="Ribonuclease E inhibitor RraA/RraA-like"/>
    <property type="match status" value="1"/>
</dbReference>
<dbReference type="PANTHER" id="PTHR35039">
    <property type="entry name" value="3-KETO-L-GULONATE-6-PHOSPHATE DECARBOXYLASE SGBH-RELATED"/>
    <property type="match status" value="1"/>
</dbReference>
<evidence type="ECO:0000256" key="2">
    <source>
        <dbReference type="ARBA" id="ARBA00006350"/>
    </source>
</evidence>
<dbReference type="GO" id="GO:0019854">
    <property type="term" value="P:L-ascorbic acid catabolic process"/>
    <property type="evidence" value="ECO:0007669"/>
    <property type="project" value="TreeGrafter"/>
</dbReference>
<dbReference type="CDD" id="cd16841">
    <property type="entry name" value="RraA_family"/>
    <property type="match status" value="1"/>
</dbReference>
<gene>
    <name evidence="7" type="ORF">A3207_05740</name>
</gene>
<dbReference type="SUPFAM" id="SSF89562">
    <property type="entry name" value="RraA-like"/>
    <property type="match status" value="1"/>
</dbReference>
<evidence type="ECO:0000313" key="8">
    <source>
        <dbReference type="Proteomes" id="UP000752814"/>
    </source>
</evidence>
<dbReference type="SMART" id="SM00934">
    <property type="entry name" value="OMPdecase"/>
    <property type="match status" value="1"/>
</dbReference>
<dbReference type="InterPro" id="IPR005493">
    <property type="entry name" value="RraA/RraA-like"/>
</dbReference>
<dbReference type="InterPro" id="IPR001754">
    <property type="entry name" value="OMPdeCOase_dom"/>
</dbReference>
<evidence type="ECO:0000256" key="4">
    <source>
        <dbReference type="ARBA" id="ARBA00023239"/>
    </source>
</evidence>
<comment type="similarity">
    <text evidence="2">Belongs to the HPS/KGPDC family. HPS subfamily.</text>
</comment>
<dbReference type="GO" id="GO:0004590">
    <property type="term" value="F:orotidine-5'-phosphate decarboxylase activity"/>
    <property type="evidence" value="ECO:0007669"/>
    <property type="project" value="InterPro"/>
</dbReference>
<dbReference type="SUPFAM" id="SSF51366">
    <property type="entry name" value="Ribulose-phoshate binding barrel"/>
    <property type="match status" value="1"/>
</dbReference>
<evidence type="ECO:0000259" key="6">
    <source>
        <dbReference type="SMART" id="SM00934"/>
    </source>
</evidence>
<dbReference type="PANTHER" id="PTHR35039:SF3">
    <property type="entry name" value="3-KETO-L-GULONATE-6-PHOSPHATE DECARBOXYLASE SGBH-RELATED"/>
    <property type="match status" value="1"/>
</dbReference>
<evidence type="ECO:0000256" key="3">
    <source>
        <dbReference type="ARBA" id="ARBA00012890"/>
    </source>
</evidence>
<proteinExistence type="inferred from homology"/>
<dbReference type="EMBL" id="LVVT01000002">
    <property type="protein sequence ID" value="TQS84340.1"/>
    <property type="molecule type" value="Genomic_DNA"/>
</dbReference>
<dbReference type="FunFam" id="3.20.20.70:FF:000022">
    <property type="entry name" value="3-keto-L-gulonate-6-phosphate decarboxylase UlaD"/>
    <property type="match status" value="1"/>
</dbReference>
<comment type="caution">
    <text evidence="7">The sequence shown here is derived from an EMBL/GenBank/DDBJ whole genome shotgun (WGS) entry which is preliminary data.</text>
</comment>
<dbReference type="InterPro" id="IPR017553">
    <property type="entry name" value="3-hexulose-6-phosphate_synth"/>
</dbReference>
<protein>
    <recommendedName>
        <fullName evidence="3">3-hexulose-6-phosphate synthase</fullName>
        <ecNumber evidence="3">4.1.2.43</ecNumber>
    </recommendedName>
</protein>
<keyword evidence="5" id="KW-0119">Carbohydrate metabolism</keyword>
<dbReference type="InterPro" id="IPR036704">
    <property type="entry name" value="RraA/RraA-like_sf"/>
</dbReference>
<reference evidence="7" key="1">
    <citation type="submission" date="2016-03" db="EMBL/GenBank/DDBJ databases">
        <authorList>
            <person name="Borrel G."/>
            <person name="Mccann A."/>
            <person name="O'Toole P.W."/>
        </authorList>
    </citation>
    <scope>NUCLEOTIDE SEQUENCE</scope>
    <source>
        <strain evidence="7">183</strain>
    </source>
</reference>
<dbReference type="Pfam" id="PF03737">
    <property type="entry name" value="RraA-like"/>
    <property type="match status" value="1"/>
</dbReference>
<feature type="domain" description="Orotidine 5'-phosphate decarboxylase" evidence="6">
    <location>
        <begin position="4"/>
        <end position="206"/>
    </location>
</feature>
<dbReference type="InterPro" id="IPR011060">
    <property type="entry name" value="RibuloseP-bd_barrel"/>
</dbReference>